<dbReference type="Pfam" id="PF01209">
    <property type="entry name" value="Ubie_methyltran"/>
    <property type="match status" value="1"/>
</dbReference>
<evidence type="ECO:0000256" key="3">
    <source>
        <dbReference type="ARBA" id="ARBA00022679"/>
    </source>
</evidence>
<comment type="pathway">
    <text evidence="6">Cofactor biosynthesis; ubiquinone biosynthesis.</text>
</comment>
<dbReference type="PANTHER" id="PTHR43591">
    <property type="entry name" value="METHYLTRANSFERASE"/>
    <property type="match status" value="1"/>
</dbReference>
<dbReference type="SUPFAM" id="SSF53335">
    <property type="entry name" value="S-adenosyl-L-methionine-dependent methyltransferases"/>
    <property type="match status" value="1"/>
</dbReference>
<name>A0ABV3TD14_9GAMM</name>
<dbReference type="NCBIfam" id="TIGR01934">
    <property type="entry name" value="MenG_MenH_UbiE"/>
    <property type="match status" value="1"/>
</dbReference>
<dbReference type="GO" id="GO:0008425">
    <property type="term" value="F:2-methoxy-6-polyprenyl-1,4-benzoquinol methyltransferase activity"/>
    <property type="evidence" value="ECO:0007669"/>
    <property type="project" value="UniProtKB-EC"/>
</dbReference>
<dbReference type="Gene3D" id="3.40.50.150">
    <property type="entry name" value="Vaccinia Virus protein VP39"/>
    <property type="match status" value="1"/>
</dbReference>
<comment type="caution">
    <text evidence="6">Lacks conserved residue(s) required for the propagation of feature annotation.</text>
</comment>
<dbReference type="EMBL" id="JBAKFM010000003">
    <property type="protein sequence ID" value="MEX0469526.1"/>
    <property type="molecule type" value="Genomic_DNA"/>
</dbReference>
<keyword evidence="5 6" id="KW-0949">S-adenosyl-L-methionine</keyword>
<dbReference type="NCBIfam" id="NF001240">
    <property type="entry name" value="PRK00216.1-1"/>
    <property type="match status" value="1"/>
</dbReference>
<comment type="catalytic activity">
    <reaction evidence="6">
        <text>a 2-demethylmenaquinol + S-adenosyl-L-methionine = a menaquinol + S-adenosyl-L-homocysteine + H(+)</text>
        <dbReference type="Rhea" id="RHEA:42640"/>
        <dbReference type="Rhea" id="RHEA-COMP:9539"/>
        <dbReference type="Rhea" id="RHEA-COMP:9563"/>
        <dbReference type="ChEBI" id="CHEBI:15378"/>
        <dbReference type="ChEBI" id="CHEBI:18151"/>
        <dbReference type="ChEBI" id="CHEBI:55437"/>
        <dbReference type="ChEBI" id="CHEBI:57856"/>
        <dbReference type="ChEBI" id="CHEBI:59789"/>
        <dbReference type="EC" id="2.1.1.163"/>
    </reaction>
</comment>
<organism evidence="7 8">
    <name type="scientific">Spiribacter pallidus</name>
    <dbReference type="NCBI Taxonomy" id="1987936"/>
    <lineage>
        <taxon>Bacteria</taxon>
        <taxon>Pseudomonadati</taxon>
        <taxon>Pseudomonadota</taxon>
        <taxon>Gammaproteobacteria</taxon>
        <taxon>Chromatiales</taxon>
        <taxon>Ectothiorhodospiraceae</taxon>
        <taxon>Spiribacter</taxon>
    </lineage>
</organism>
<keyword evidence="4 6" id="KW-0831">Ubiquinone biosynthesis</keyword>
<dbReference type="CDD" id="cd02440">
    <property type="entry name" value="AdoMet_MTases"/>
    <property type="match status" value="1"/>
</dbReference>
<comment type="caution">
    <text evidence="7">The sequence shown here is derived from an EMBL/GenBank/DDBJ whole genome shotgun (WGS) entry which is preliminary data.</text>
</comment>
<dbReference type="GO" id="GO:0032259">
    <property type="term" value="P:methylation"/>
    <property type="evidence" value="ECO:0007669"/>
    <property type="project" value="UniProtKB-KW"/>
</dbReference>
<keyword evidence="1 6" id="KW-0474">Menaquinone biosynthesis</keyword>
<feature type="binding site" evidence="6">
    <location>
        <position position="96"/>
    </location>
    <ligand>
        <name>S-adenosyl-L-methionine</name>
        <dbReference type="ChEBI" id="CHEBI:59789"/>
    </ligand>
</feature>
<dbReference type="RefSeq" id="WP_367959149.1">
    <property type="nucleotide sequence ID" value="NZ_JBAKFK010000003.1"/>
</dbReference>
<dbReference type="InterPro" id="IPR023576">
    <property type="entry name" value="UbiE/COQ5_MeTrFase_CS"/>
</dbReference>
<comment type="catalytic activity">
    <reaction evidence="6">
        <text>a 2-methoxy-6-(all-trans-polyprenyl)benzene-1,4-diol + S-adenosyl-L-methionine = a 5-methoxy-2-methyl-3-(all-trans-polyprenyl)benzene-1,4-diol + S-adenosyl-L-homocysteine + H(+)</text>
        <dbReference type="Rhea" id="RHEA:28286"/>
        <dbReference type="Rhea" id="RHEA-COMP:10858"/>
        <dbReference type="Rhea" id="RHEA-COMP:10859"/>
        <dbReference type="ChEBI" id="CHEBI:15378"/>
        <dbReference type="ChEBI" id="CHEBI:57856"/>
        <dbReference type="ChEBI" id="CHEBI:59789"/>
        <dbReference type="ChEBI" id="CHEBI:84166"/>
        <dbReference type="ChEBI" id="CHEBI:84167"/>
        <dbReference type="EC" id="2.1.1.201"/>
    </reaction>
</comment>
<evidence type="ECO:0000256" key="4">
    <source>
        <dbReference type="ARBA" id="ARBA00022688"/>
    </source>
</evidence>
<proteinExistence type="inferred from homology"/>
<sequence length="252" mass="27922">MNTQSSADEAHFGFERIPAAEKSRRVGEVFSSVAGRYDVMNDLMSAGLHRLWKHQALNQVAARPGQQVLDLAAGTGDLSAGLARQVGETGRVIVSDINADMLNEGRDRLLDQGLVGNLDYVIANAEALPFPDRSFDRITIAFGLRNVTHIPRALAAMQRTLRPGGQVVILEFSTLYLKALKPIYDLYSFQVLPRMGRLVANDAESYRYLAESIRMHPDQDTLYEMMIEAGFEDCDYINLSGGLVALHHGHVY</sequence>
<dbReference type="InterPro" id="IPR004033">
    <property type="entry name" value="UbiE/COQ5_MeTrFase"/>
</dbReference>
<feature type="binding site" evidence="6">
    <location>
        <begin position="124"/>
        <end position="125"/>
    </location>
    <ligand>
        <name>S-adenosyl-L-methionine</name>
        <dbReference type="ChEBI" id="CHEBI:59789"/>
    </ligand>
</feature>
<dbReference type="PROSITE" id="PS01183">
    <property type="entry name" value="UBIE_1"/>
    <property type="match status" value="1"/>
</dbReference>
<dbReference type="InterPro" id="IPR029063">
    <property type="entry name" value="SAM-dependent_MTases_sf"/>
</dbReference>
<comment type="similarity">
    <text evidence="6">Belongs to the class I-like SAM-binding methyltransferase superfamily. MenG/UbiE family.</text>
</comment>
<evidence type="ECO:0000256" key="1">
    <source>
        <dbReference type="ARBA" id="ARBA00022428"/>
    </source>
</evidence>
<evidence type="ECO:0000256" key="6">
    <source>
        <dbReference type="HAMAP-Rule" id="MF_01813"/>
    </source>
</evidence>
<comment type="pathway">
    <text evidence="6">Quinol/quinone metabolism; menaquinone biosynthesis; menaquinol from 1,4-dihydroxy-2-naphthoate: step 2/2.</text>
</comment>
<feature type="binding site" evidence="6">
    <location>
        <position position="75"/>
    </location>
    <ligand>
        <name>S-adenosyl-L-methionine</name>
        <dbReference type="ChEBI" id="CHEBI:59789"/>
    </ligand>
</feature>
<dbReference type="EC" id="2.1.1.163" evidence="6"/>
<dbReference type="EC" id="2.1.1.201" evidence="6"/>
<evidence type="ECO:0000256" key="2">
    <source>
        <dbReference type="ARBA" id="ARBA00022603"/>
    </source>
</evidence>
<dbReference type="PANTHER" id="PTHR43591:SF24">
    <property type="entry name" value="2-METHOXY-6-POLYPRENYL-1,4-BENZOQUINOL METHYLASE, MITOCHONDRIAL"/>
    <property type="match status" value="1"/>
</dbReference>
<comment type="function">
    <text evidence="6">Methyltransferase required for the conversion of demethylmenaquinol (DMKH2) to menaquinol (MKH2) and the conversion of 2-polyprenyl-6-methoxy-1,4-benzoquinol (DDMQH2) to 2-polyprenyl-3-methyl-6-methoxy-1,4-benzoquinol (DMQH2).</text>
</comment>
<evidence type="ECO:0000313" key="7">
    <source>
        <dbReference type="EMBL" id="MEX0469526.1"/>
    </source>
</evidence>
<evidence type="ECO:0000313" key="8">
    <source>
        <dbReference type="Proteomes" id="UP001556709"/>
    </source>
</evidence>
<protein>
    <recommendedName>
        <fullName evidence="6">Ubiquinone/menaquinone biosynthesis C-methyltransferase UbiE</fullName>
        <ecNumber evidence="6">2.1.1.163</ecNumber>
        <ecNumber evidence="6">2.1.1.201</ecNumber>
    </recommendedName>
    <alternativeName>
        <fullName evidence="6">2-methoxy-6-polyprenyl-1,4-benzoquinol methylase</fullName>
    </alternativeName>
    <alternativeName>
        <fullName evidence="6">Demethylmenaquinone methyltransferase</fullName>
    </alternativeName>
</protein>
<reference evidence="7 8" key="1">
    <citation type="submission" date="2024-02" db="EMBL/GenBank/DDBJ databases">
        <title>New especies of Spiribacter isolated from saline water.</title>
        <authorList>
            <person name="Leon M.J."/>
            <person name="De La Haba R."/>
            <person name="Sanchez-Porro C."/>
            <person name="Ventosa A."/>
        </authorList>
    </citation>
    <scope>NUCLEOTIDE SEQUENCE [LARGE SCALE GENOMIC DNA]</scope>
    <source>
        <strain evidence="8">ag22IC6-390</strain>
    </source>
</reference>
<dbReference type="Proteomes" id="UP001556709">
    <property type="component" value="Unassembled WGS sequence"/>
</dbReference>
<keyword evidence="8" id="KW-1185">Reference proteome</keyword>
<dbReference type="GO" id="GO:0043770">
    <property type="term" value="F:demethylmenaquinone methyltransferase activity"/>
    <property type="evidence" value="ECO:0007669"/>
    <property type="project" value="UniProtKB-EC"/>
</dbReference>
<keyword evidence="2 6" id="KW-0489">Methyltransferase</keyword>
<dbReference type="HAMAP" id="MF_01813">
    <property type="entry name" value="MenG_UbiE_methyltr"/>
    <property type="match status" value="1"/>
</dbReference>
<evidence type="ECO:0000256" key="5">
    <source>
        <dbReference type="ARBA" id="ARBA00022691"/>
    </source>
</evidence>
<dbReference type="PROSITE" id="PS51608">
    <property type="entry name" value="SAM_MT_UBIE"/>
    <property type="match status" value="1"/>
</dbReference>
<keyword evidence="3 6" id="KW-0808">Transferase</keyword>
<accession>A0ABV3TD14</accession>
<gene>
    <name evidence="6 7" type="primary">ubiE</name>
    <name evidence="7" type="ORF">V6X73_07290</name>
</gene>